<evidence type="ECO:0000256" key="1">
    <source>
        <dbReference type="SAM" id="MobiDB-lite"/>
    </source>
</evidence>
<evidence type="ECO:0000313" key="3">
    <source>
        <dbReference type="Proteomes" id="UP000000305"/>
    </source>
</evidence>
<reference evidence="2 3" key="1">
    <citation type="journal article" date="2011" name="Science">
        <title>The ecoresponsive genome of Daphnia pulex.</title>
        <authorList>
            <person name="Colbourne J.K."/>
            <person name="Pfrender M.E."/>
            <person name="Gilbert D."/>
            <person name="Thomas W.K."/>
            <person name="Tucker A."/>
            <person name="Oakley T.H."/>
            <person name="Tokishita S."/>
            <person name="Aerts A."/>
            <person name="Arnold G.J."/>
            <person name="Basu M.K."/>
            <person name="Bauer D.J."/>
            <person name="Caceres C.E."/>
            <person name="Carmel L."/>
            <person name="Casola C."/>
            <person name="Choi J.H."/>
            <person name="Detter J.C."/>
            <person name="Dong Q."/>
            <person name="Dusheyko S."/>
            <person name="Eads B.D."/>
            <person name="Frohlich T."/>
            <person name="Geiler-Samerotte K.A."/>
            <person name="Gerlach D."/>
            <person name="Hatcher P."/>
            <person name="Jogdeo S."/>
            <person name="Krijgsveld J."/>
            <person name="Kriventseva E.V."/>
            <person name="Kultz D."/>
            <person name="Laforsch C."/>
            <person name="Lindquist E."/>
            <person name="Lopez J."/>
            <person name="Manak J.R."/>
            <person name="Muller J."/>
            <person name="Pangilinan J."/>
            <person name="Patwardhan R.P."/>
            <person name="Pitluck S."/>
            <person name="Pritham E.J."/>
            <person name="Rechtsteiner A."/>
            <person name="Rho M."/>
            <person name="Rogozin I.B."/>
            <person name="Sakarya O."/>
            <person name="Salamov A."/>
            <person name="Schaack S."/>
            <person name="Shapiro H."/>
            <person name="Shiga Y."/>
            <person name="Skalitzky C."/>
            <person name="Smith Z."/>
            <person name="Souvorov A."/>
            <person name="Sung W."/>
            <person name="Tang Z."/>
            <person name="Tsuchiya D."/>
            <person name="Tu H."/>
            <person name="Vos H."/>
            <person name="Wang M."/>
            <person name="Wolf Y.I."/>
            <person name="Yamagata H."/>
            <person name="Yamada T."/>
            <person name="Ye Y."/>
            <person name="Shaw J.R."/>
            <person name="Andrews J."/>
            <person name="Crease T.J."/>
            <person name="Tang H."/>
            <person name="Lucas S.M."/>
            <person name="Robertson H.M."/>
            <person name="Bork P."/>
            <person name="Koonin E.V."/>
            <person name="Zdobnov E.M."/>
            <person name="Grigoriev I.V."/>
            <person name="Lynch M."/>
            <person name="Boore J.L."/>
        </authorList>
    </citation>
    <scope>NUCLEOTIDE SEQUENCE [LARGE SCALE GENOMIC DNA]</scope>
</reference>
<dbReference type="InParanoid" id="E9HSK3"/>
<name>E9HSK3_DAPPU</name>
<keyword evidence="3" id="KW-1185">Reference proteome</keyword>
<dbReference type="EMBL" id="GL732753">
    <property type="protein sequence ID" value="EFX65277.1"/>
    <property type="molecule type" value="Genomic_DNA"/>
</dbReference>
<organism evidence="2 3">
    <name type="scientific">Daphnia pulex</name>
    <name type="common">Water flea</name>
    <dbReference type="NCBI Taxonomy" id="6669"/>
    <lineage>
        <taxon>Eukaryota</taxon>
        <taxon>Metazoa</taxon>
        <taxon>Ecdysozoa</taxon>
        <taxon>Arthropoda</taxon>
        <taxon>Crustacea</taxon>
        <taxon>Branchiopoda</taxon>
        <taxon>Diplostraca</taxon>
        <taxon>Cladocera</taxon>
        <taxon>Anomopoda</taxon>
        <taxon>Daphniidae</taxon>
        <taxon>Daphnia</taxon>
    </lineage>
</organism>
<dbReference type="AlphaFoldDB" id="E9HSK3"/>
<feature type="region of interest" description="Disordered" evidence="1">
    <location>
        <begin position="18"/>
        <end position="41"/>
    </location>
</feature>
<evidence type="ECO:0000313" key="2">
    <source>
        <dbReference type="EMBL" id="EFX65277.1"/>
    </source>
</evidence>
<accession>E9HSK3</accession>
<gene>
    <name evidence="2" type="ORF">DAPPUDRAFT_264927</name>
</gene>
<protein>
    <submittedName>
        <fullName evidence="2">Uncharacterized protein</fullName>
    </submittedName>
</protein>
<dbReference type="KEGG" id="dpx:DAPPUDRAFT_264927"/>
<proteinExistence type="predicted"/>
<dbReference type="HOGENOM" id="CLU_2457045_0_0_1"/>
<sequence>MASIAGFRGLIMTLQNSEEMEEEGQEDILVPERGQSQQLTRSSDEKFLSALVTTFGCYKPFLLDFETPFGGPIARNNCPSLETLLQLQM</sequence>
<dbReference type="Proteomes" id="UP000000305">
    <property type="component" value="Unassembled WGS sequence"/>
</dbReference>